<dbReference type="InterPro" id="IPR003474">
    <property type="entry name" value="Glcn_transporter"/>
</dbReference>
<comment type="caution">
    <text evidence="10">The sequence shown here is derived from an EMBL/GenBank/DDBJ whole genome shotgun (WGS) entry which is preliminary data.</text>
</comment>
<feature type="transmembrane region" description="Helical" evidence="9">
    <location>
        <begin position="193"/>
        <end position="212"/>
    </location>
</feature>
<feature type="transmembrane region" description="Helical" evidence="9">
    <location>
        <begin position="115"/>
        <end position="148"/>
    </location>
</feature>
<evidence type="ECO:0000313" key="11">
    <source>
        <dbReference type="Proteomes" id="UP001501676"/>
    </source>
</evidence>
<dbReference type="RefSeq" id="WP_345732682.1">
    <property type="nucleotide sequence ID" value="NZ_BAAAYN010000052.1"/>
</dbReference>
<evidence type="ECO:0000256" key="8">
    <source>
        <dbReference type="SAM" id="MobiDB-lite"/>
    </source>
</evidence>
<feature type="transmembrane region" description="Helical" evidence="9">
    <location>
        <begin position="375"/>
        <end position="393"/>
    </location>
</feature>
<evidence type="ECO:0000256" key="1">
    <source>
        <dbReference type="ARBA" id="ARBA00004651"/>
    </source>
</evidence>
<feature type="transmembrane region" description="Helical" evidence="9">
    <location>
        <begin position="75"/>
        <end position="95"/>
    </location>
</feature>
<evidence type="ECO:0000256" key="9">
    <source>
        <dbReference type="SAM" id="Phobius"/>
    </source>
</evidence>
<gene>
    <name evidence="10" type="ORF">GCM10020369_71180</name>
</gene>
<keyword evidence="3" id="KW-1003">Cell membrane</keyword>
<dbReference type="PANTHER" id="PTHR30354:SF22">
    <property type="entry name" value="HIGH-AFFINITY GLUCONATE TRANSPORTER"/>
    <property type="match status" value="1"/>
</dbReference>
<sequence>MHVTTLLAADAPSPASSDARLIIAALIGIAVIVILITWLKMHPFIALTVGAIGLGLGAGLPALDTVESFSSGFGATMASVGLLIGLGAIFGKLLADSGGADQIVDTIVGRARPAALPWLMALVGAIIGLPMFFEIGVVLLIPVIILVARRSGLSLMRIAVPTLAGLSVMHGLVPPHPGPLVAVDALEANLGLTLALGILVAVPTVIISGPLFSRWAARWVDVPVPDLFTTDQDRPGGAPAARAESGDGAAEPGRRVAGSGGSGVEDVADASSGSDDYRGAVATAARPGMDARRRPSFAVTLGCILLPVVLMLAKAIADVVAPDSETALKDAIDFVGTPLIALTIAVLVGIVGFGRGGGMDRGAIASSIGDSLPPIAGILLIVGAGGGLKQVLIDTGLAQIIADTVEGSALPVLLLAWIVAVLIRVATGSATVATVTASGILAPVAADLSSAHVSLMVLAIGAGSLFLSHVNDAGFWLIKEYLGTTVGQTLKTWTVMECLISVCGLIGVLLLSLVI</sequence>
<dbReference type="Pfam" id="PF02447">
    <property type="entry name" value="GntP_permease"/>
    <property type="match status" value="2"/>
</dbReference>
<feature type="transmembrane region" description="Helical" evidence="9">
    <location>
        <begin position="296"/>
        <end position="317"/>
    </location>
</feature>
<dbReference type="EMBL" id="BAAAYN010000052">
    <property type="protein sequence ID" value="GAA3396020.1"/>
    <property type="molecule type" value="Genomic_DNA"/>
</dbReference>
<evidence type="ECO:0000256" key="5">
    <source>
        <dbReference type="ARBA" id="ARBA00022989"/>
    </source>
</evidence>
<name>A0ABP6T8P7_9ACTN</name>
<evidence type="ECO:0000256" key="3">
    <source>
        <dbReference type="ARBA" id="ARBA00022475"/>
    </source>
</evidence>
<feature type="transmembrane region" description="Helical" evidence="9">
    <location>
        <begin position="337"/>
        <end position="354"/>
    </location>
</feature>
<dbReference type="Proteomes" id="UP001501676">
    <property type="component" value="Unassembled WGS sequence"/>
</dbReference>
<comment type="subcellular location">
    <subcellularLocation>
        <location evidence="1">Cell membrane</location>
        <topology evidence="1">Multi-pass membrane protein</topology>
    </subcellularLocation>
</comment>
<proteinExistence type="inferred from homology"/>
<keyword evidence="5 9" id="KW-1133">Transmembrane helix</keyword>
<evidence type="ECO:0000256" key="4">
    <source>
        <dbReference type="ARBA" id="ARBA00022692"/>
    </source>
</evidence>
<feature type="transmembrane region" description="Helical" evidence="9">
    <location>
        <begin position="453"/>
        <end position="470"/>
    </location>
</feature>
<feature type="transmembrane region" description="Helical" evidence="9">
    <location>
        <begin position="44"/>
        <end position="63"/>
    </location>
</feature>
<feature type="transmembrane region" description="Helical" evidence="9">
    <location>
        <begin position="413"/>
        <end position="441"/>
    </location>
</feature>
<feature type="transmembrane region" description="Helical" evidence="9">
    <location>
        <begin position="155"/>
        <end position="173"/>
    </location>
</feature>
<reference evidence="11" key="1">
    <citation type="journal article" date="2019" name="Int. J. Syst. Evol. Microbiol.">
        <title>The Global Catalogue of Microorganisms (GCM) 10K type strain sequencing project: providing services to taxonomists for standard genome sequencing and annotation.</title>
        <authorList>
            <consortium name="The Broad Institute Genomics Platform"/>
            <consortium name="The Broad Institute Genome Sequencing Center for Infectious Disease"/>
            <person name="Wu L."/>
            <person name="Ma J."/>
        </authorList>
    </citation>
    <scope>NUCLEOTIDE SEQUENCE [LARGE SCALE GENOMIC DNA]</scope>
    <source>
        <strain evidence="11">JCM 9458</strain>
    </source>
</reference>
<feature type="transmembrane region" description="Helical" evidence="9">
    <location>
        <begin position="490"/>
        <end position="514"/>
    </location>
</feature>
<evidence type="ECO:0000256" key="2">
    <source>
        <dbReference type="ARBA" id="ARBA00022448"/>
    </source>
</evidence>
<evidence type="ECO:0000313" key="10">
    <source>
        <dbReference type="EMBL" id="GAA3396020.1"/>
    </source>
</evidence>
<protein>
    <submittedName>
        <fullName evidence="10">Gluconate:H+ symporter</fullName>
    </submittedName>
</protein>
<feature type="transmembrane region" description="Helical" evidence="9">
    <location>
        <begin position="21"/>
        <end position="38"/>
    </location>
</feature>
<keyword evidence="2" id="KW-0813">Transport</keyword>
<evidence type="ECO:0000256" key="7">
    <source>
        <dbReference type="ARBA" id="ARBA00049663"/>
    </source>
</evidence>
<keyword evidence="11" id="KW-1185">Reference proteome</keyword>
<keyword evidence="4 9" id="KW-0812">Transmembrane</keyword>
<feature type="region of interest" description="Disordered" evidence="8">
    <location>
        <begin position="230"/>
        <end position="273"/>
    </location>
</feature>
<accession>A0ABP6T8P7</accession>
<dbReference type="PANTHER" id="PTHR30354">
    <property type="entry name" value="GNT FAMILY GLUCONATE TRANSPORTER"/>
    <property type="match status" value="1"/>
</dbReference>
<comment type="similarity">
    <text evidence="7">Belongs to the GntP permease family.</text>
</comment>
<evidence type="ECO:0000256" key="6">
    <source>
        <dbReference type="ARBA" id="ARBA00023136"/>
    </source>
</evidence>
<organism evidence="10 11">
    <name type="scientific">Cryptosporangium minutisporangium</name>
    <dbReference type="NCBI Taxonomy" id="113569"/>
    <lineage>
        <taxon>Bacteria</taxon>
        <taxon>Bacillati</taxon>
        <taxon>Actinomycetota</taxon>
        <taxon>Actinomycetes</taxon>
        <taxon>Cryptosporangiales</taxon>
        <taxon>Cryptosporangiaceae</taxon>
        <taxon>Cryptosporangium</taxon>
    </lineage>
</organism>
<keyword evidence="6 9" id="KW-0472">Membrane</keyword>